<protein>
    <submittedName>
        <fullName evidence="1">Uncharacterized protein</fullName>
    </submittedName>
</protein>
<proteinExistence type="predicted"/>
<sequence>MGMVVFGIYLSGYPNISTRFELTSTTRFGTALNTFEKTIFFKNTSKRAIKKLIVELKRTLLKEQNKTFYRENSSGTTQTEGVWKEKSFSSNNPITDSASDNVRIASTRFDLPPGLIRLSPISRLQLKYQKII</sequence>
<dbReference type="AlphaFoldDB" id="A0A8D9E549"/>
<organism evidence="1">
    <name type="scientific">Cacopsylla melanoneura</name>
    <dbReference type="NCBI Taxonomy" id="428564"/>
    <lineage>
        <taxon>Eukaryota</taxon>
        <taxon>Metazoa</taxon>
        <taxon>Ecdysozoa</taxon>
        <taxon>Arthropoda</taxon>
        <taxon>Hexapoda</taxon>
        <taxon>Insecta</taxon>
        <taxon>Pterygota</taxon>
        <taxon>Neoptera</taxon>
        <taxon>Paraneoptera</taxon>
        <taxon>Hemiptera</taxon>
        <taxon>Sternorrhyncha</taxon>
        <taxon>Psylloidea</taxon>
        <taxon>Psyllidae</taxon>
        <taxon>Psyllinae</taxon>
        <taxon>Cacopsylla</taxon>
    </lineage>
</organism>
<reference evidence="1" key="1">
    <citation type="submission" date="2021-05" db="EMBL/GenBank/DDBJ databases">
        <authorList>
            <person name="Alioto T."/>
            <person name="Alioto T."/>
            <person name="Gomez Garrido J."/>
        </authorList>
    </citation>
    <scope>NUCLEOTIDE SEQUENCE</scope>
</reference>
<dbReference type="EMBL" id="HBUF01421700">
    <property type="protein sequence ID" value="CAG6740877.1"/>
    <property type="molecule type" value="Transcribed_RNA"/>
</dbReference>
<evidence type="ECO:0000313" key="1">
    <source>
        <dbReference type="EMBL" id="CAG6740877.1"/>
    </source>
</evidence>
<name>A0A8D9E549_9HEMI</name>
<accession>A0A8D9E549</accession>